<organism evidence="2 3">
    <name type="scientific">Alkalibacterium gilvum</name>
    <dbReference type="NCBI Taxonomy" id="1130080"/>
    <lineage>
        <taxon>Bacteria</taxon>
        <taxon>Bacillati</taxon>
        <taxon>Bacillota</taxon>
        <taxon>Bacilli</taxon>
        <taxon>Lactobacillales</taxon>
        <taxon>Carnobacteriaceae</taxon>
        <taxon>Alkalibacterium</taxon>
    </lineage>
</organism>
<reference evidence="3" key="1">
    <citation type="submission" date="2016-10" db="EMBL/GenBank/DDBJ databases">
        <authorList>
            <person name="Varghese N."/>
            <person name="Submissions S."/>
        </authorList>
    </citation>
    <scope>NUCLEOTIDE SEQUENCE [LARGE SCALE GENOMIC DNA]</scope>
    <source>
        <strain evidence="3">DSM 25751</strain>
    </source>
</reference>
<accession>A0A1H6VR41</accession>
<evidence type="ECO:0000313" key="3">
    <source>
        <dbReference type="Proteomes" id="UP000198564"/>
    </source>
</evidence>
<proteinExistence type="predicted"/>
<dbReference type="Proteomes" id="UP000198564">
    <property type="component" value="Unassembled WGS sequence"/>
</dbReference>
<feature type="coiled-coil region" evidence="1">
    <location>
        <begin position="1"/>
        <end position="32"/>
    </location>
</feature>
<evidence type="ECO:0000256" key="1">
    <source>
        <dbReference type="SAM" id="Coils"/>
    </source>
</evidence>
<gene>
    <name evidence="2" type="ORF">SAMN04488113_1683</name>
</gene>
<keyword evidence="1" id="KW-0175">Coiled coil</keyword>
<feature type="coiled-coil region" evidence="1">
    <location>
        <begin position="91"/>
        <end position="160"/>
    </location>
</feature>
<protein>
    <recommendedName>
        <fullName evidence="4">DUF536 domain-containing protein</fullName>
    </recommendedName>
</protein>
<dbReference type="AlphaFoldDB" id="A0A1H6VR41"/>
<sequence length="169" mass="20212">MNKQIYTITELSEELNQARQNVRRRLIKLDIKAINRDNREYKTDPLEYDYQALVKLAEDFGVVLRTSFSTTNEQASTTKDQANEQAKNDIIEVLKEQLEHERDQNKKLSKLNDNLLNQLDKNQTLLDQQQRLSLNSINNIKMLESELEEKKEEKEEKETKWYHIFKRKK</sequence>
<keyword evidence="3" id="KW-1185">Reference proteome</keyword>
<dbReference type="EMBL" id="FNYW01000068">
    <property type="protein sequence ID" value="SEJ07128.1"/>
    <property type="molecule type" value="Genomic_DNA"/>
</dbReference>
<dbReference type="RefSeq" id="WP_091636785.1">
    <property type="nucleotide sequence ID" value="NZ_FNYW01000068.1"/>
</dbReference>
<evidence type="ECO:0000313" key="2">
    <source>
        <dbReference type="EMBL" id="SEJ07128.1"/>
    </source>
</evidence>
<name>A0A1H6VR41_9LACT</name>
<evidence type="ECO:0008006" key="4">
    <source>
        <dbReference type="Google" id="ProtNLM"/>
    </source>
</evidence>